<keyword evidence="1" id="KW-0472">Membrane</keyword>
<sequence length="324" mass="36694">MPTREEKNSIGGLLGMQLAMLAFLNSPIIILSIVFLILANRRIKFDCNLRCVEYFAGVGAVCGVFENSGYDVYKYEILREPKHNDILSDVGFAEAVRVALNMAPGGCCVMGPVCSSWVHWCMGTSGRRKWRPLGDQSKPWVQKANTMVSRVMLLVRILQSRGVFWVLEQPASSLMVHHPRFQELINDMDVHSVRMYMGNFGAETEKATILYSGSPEVKKIGGQKRRPHLHCPNKLVDESVDATGATKATGNSRLKMSQAYPRAFGFAIRKIWDEHKRIFIKRHRKLQDQTLDAGLEVNAFDQPSNRKEHWADAKLDNVIKYLQQ</sequence>
<comment type="caution">
    <text evidence="2">The sequence shown here is derived from an EMBL/GenBank/DDBJ whole genome shotgun (WGS) entry which is preliminary data.</text>
</comment>
<gene>
    <name evidence="2" type="ORF">PCOR1329_LOCUS65873</name>
</gene>
<dbReference type="Proteomes" id="UP001189429">
    <property type="component" value="Unassembled WGS sequence"/>
</dbReference>
<evidence type="ECO:0000313" key="2">
    <source>
        <dbReference type="EMBL" id="CAK0883741.1"/>
    </source>
</evidence>
<accession>A0ABN9WFT1</accession>
<feature type="transmembrane region" description="Helical" evidence="1">
    <location>
        <begin position="20"/>
        <end position="40"/>
    </location>
</feature>
<dbReference type="EMBL" id="CAUYUJ010018457">
    <property type="protein sequence ID" value="CAK0883741.1"/>
    <property type="molecule type" value="Genomic_DNA"/>
</dbReference>
<evidence type="ECO:0000256" key="1">
    <source>
        <dbReference type="SAM" id="Phobius"/>
    </source>
</evidence>
<evidence type="ECO:0000313" key="3">
    <source>
        <dbReference type="Proteomes" id="UP001189429"/>
    </source>
</evidence>
<protein>
    <submittedName>
        <fullName evidence="2">Uncharacterized protein</fullName>
    </submittedName>
</protein>
<keyword evidence="1" id="KW-0812">Transmembrane</keyword>
<name>A0ABN9WFT1_9DINO</name>
<organism evidence="2 3">
    <name type="scientific">Prorocentrum cordatum</name>
    <dbReference type="NCBI Taxonomy" id="2364126"/>
    <lineage>
        <taxon>Eukaryota</taxon>
        <taxon>Sar</taxon>
        <taxon>Alveolata</taxon>
        <taxon>Dinophyceae</taxon>
        <taxon>Prorocentrales</taxon>
        <taxon>Prorocentraceae</taxon>
        <taxon>Prorocentrum</taxon>
    </lineage>
</organism>
<proteinExistence type="predicted"/>
<keyword evidence="3" id="KW-1185">Reference proteome</keyword>
<reference evidence="2" key="1">
    <citation type="submission" date="2023-10" db="EMBL/GenBank/DDBJ databases">
        <authorList>
            <person name="Chen Y."/>
            <person name="Shah S."/>
            <person name="Dougan E. K."/>
            <person name="Thang M."/>
            <person name="Chan C."/>
        </authorList>
    </citation>
    <scope>NUCLEOTIDE SEQUENCE [LARGE SCALE GENOMIC DNA]</scope>
</reference>
<keyword evidence="1" id="KW-1133">Transmembrane helix</keyword>